<feature type="region of interest" description="Disordered" evidence="1">
    <location>
        <begin position="396"/>
        <end position="418"/>
    </location>
</feature>
<feature type="compositionally biased region" description="Basic and acidic residues" evidence="1">
    <location>
        <begin position="403"/>
        <end position="417"/>
    </location>
</feature>
<keyword evidence="3" id="KW-1185">Reference proteome</keyword>
<evidence type="ECO:0000256" key="1">
    <source>
        <dbReference type="SAM" id="MobiDB-lite"/>
    </source>
</evidence>
<accession>A0A284R8P1</accession>
<protein>
    <submittedName>
        <fullName evidence="2">Uncharacterized protein</fullName>
    </submittedName>
</protein>
<dbReference type="OrthoDB" id="3064537at2759"/>
<gene>
    <name evidence="2" type="ORF">ARMOST_08446</name>
</gene>
<dbReference type="OMA" id="LASHEWT"/>
<dbReference type="EMBL" id="FUEG01000005">
    <property type="protein sequence ID" value="SJL05074.1"/>
    <property type="molecule type" value="Genomic_DNA"/>
</dbReference>
<sequence length="429" mass="46711">MTAPVPQDYLLGEQQTNLRTNSEYAASPIFLASHEWTSKGSADILATTEDVNSLDPGLTPAPTRIRIVGQVLANPRLLKLKNLGNYNDRFFPMSESKWVVHLRKPTGTVFEHDWNLALHNLQALEQRVATSKGANMLVYGPQDALKDLRTTAPCFVPNVRDAKDPALVAYIPKVDKRFREELEELNPWWMLNVIQMVSMKGQKLRPGNPQEMSLHESLVELSFTIKHNFIKSSTTDSFSAIMSAVRVMVPGLHYSDAMTDTATVPPAAATNTAIVHVPVTVPSVPIATSINGSAVDATATLATAAAMPGTSGAEVHVEAEVSPPTQPEVVSVVTAMATVETTKGVTEEKSNGELNARPGVLFFPSMSVHWLTWSFQPCHLNPCHPKLPAIQSTANENVNENGNVKENEGGRGKRKSTEPVVAAVKKIRM</sequence>
<proteinExistence type="predicted"/>
<name>A0A284R8P1_ARMOS</name>
<evidence type="ECO:0000313" key="2">
    <source>
        <dbReference type="EMBL" id="SJL05074.1"/>
    </source>
</evidence>
<dbReference type="Proteomes" id="UP000219338">
    <property type="component" value="Unassembled WGS sequence"/>
</dbReference>
<organism evidence="2 3">
    <name type="scientific">Armillaria ostoyae</name>
    <name type="common">Armillaria root rot fungus</name>
    <dbReference type="NCBI Taxonomy" id="47428"/>
    <lineage>
        <taxon>Eukaryota</taxon>
        <taxon>Fungi</taxon>
        <taxon>Dikarya</taxon>
        <taxon>Basidiomycota</taxon>
        <taxon>Agaricomycotina</taxon>
        <taxon>Agaricomycetes</taxon>
        <taxon>Agaricomycetidae</taxon>
        <taxon>Agaricales</taxon>
        <taxon>Marasmiineae</taxon>
        <taxon>Physalacriaceae</taxon>
        <taxon>Armillaria</taxon>
    </lineage>
</organism>
<evidence type="ECO:0000313" key="3">
    <source>
        <dbReference type="Proteomes" id="UP000219338"/>
    </source>
</evidence>
<reference evidence="3" key="1">
    <citation type="journal article" date="2017" name="Nat. Ecol. Evol.">
        <title>Genome expansion and lineage-specific genetic innovations in the forest pathogenic fungi Armillaria.</title>
        <authorList>
            <person name="Sipos G."/>
            <person name="Prasanna A.N."/>
            <person name="Walter M.C."/>
            <person name="O'Connor E."/>
            <person name="Balint B."/>
            <person name="Krizsan K."/>
            <person name="Kiss B."/>
            <person name="Hess J."/>
            <person name="Varga T."/>
            <person name="Slot J."/>
            <person name="Riley R."/>
            <person name="Boka B."/>
            <person name="Rigling D."/>
            <person name="Barry K."/>
            <person name="Lee J."/>
            <person name="Mihaltcheva S."/>
            <person name="LaButti K."/>
            <person name="Lipzen A."/>
            <person name="Waldron R."/>
            <person name="Moloney N.M."/>
            <person name="Sperisen C."/>
            <person name="Kredics L."/>
            <person name="Vagvoelgyi C."/>
            <person name="Patrignani A."/>
            <person name="Fitzpatrick D."/>
            <person name="Nagy I."/>
            <person name="Doyle S."/>
            <person name="Anderson J.B."/>
            <person name="Grigoriev I.V."/>
            <person name="Gueldener U."/>
            <person name="Muensterkoetter M."/>
            <person name="Nagy L.G."/>
        </authorList>
    </citation>
    <scope>NUCLEOTIDE SEQUENCE [LARGE SCALE GENOMIC DNA]</scope>
    <source>
        <strain evidence="3">C18/9</strain>
    </source>
</reference>
<dbReference type="AlphaFoldDB" id="A0A284R8P1"/>